<evidence type="ECO:0000313" key="1">
    <source>
        <dbReference type="EMBL" id="OIQ63780.1"/>
    </source>
</evidence>
<dbReference type="EMBL" id="MLJW01008703">
    <property type="protein sequence ID" value="OIQ63780.1"/>
    <property type="molecule type" value="Genomic_DNA"/>
</dbReference>
<organism evidence="1">
    <name type="scientific">mine drainage metagenome</name>
    <dbReference type="NCBI Taxonomy" id="410659"/>
    <lineage>
        <taxon>unclassified sequences</taxon>
        <taxon>metagenomes</taxon>
        <taxon>ecological metagenomes</taxon>
    </lineage>
</organism>
<name>A0A1J5P8J4_9ZZZZ</name>
<accession>A0A1J5P8J4</accession>
<reference evidence="1" key="1">
    <citation type="submission" date="2016-10" db="EMBL/GenBank/DDBJ databases">
        <title>Sequence of Gallionella enrichment culture.</title>
        <authorList>
            <person name="Poehlein A."/>
            <person name="Muehling M."/>
            <person name="Daniel R."/>
        </authorList>
    </citation>
    <scope>NUCLEOTIDE SEQUENCE</scope>
</reference>
<sequence length="70" mass="7684">MGDPGNDITWFHAPQGCRSVLQYAGDDDSLLRGNTEGLCQLSRDFIGFDPNPAACHMTFVDDALKHHFGC</sequence>
<dbReference type="AlphaFoldDB" id="A0A1J5P8J4"/>
<proteinExistence type="predicted"/>
<protein>
    <submittedName>
        <fullName evidence="1">Uncharacterized protein</fullName>
    </submittedName>
</protein>
<gene>
    <name evidence="1" type="ORF">GALL_546770</name>
</gene>
<comment type="caution">
    <text evidence="1">The sequence shown here is derived from an EMBL/GenBank/DDBJ whole genome shotgun (WGS) entry which is preliminary data.</text>
</comment>